<evidence type="ECO:0000256" key="11">
    <source>
        <dbReference type="SAM" id="MobiDB-lite"/>
    </source>
</evidence>
<feature type="compositionally biased region" description="Basic and acidic residues" evidence="11">
    <location>
        <begin position="200"/>
        <end position="209"/>
    </location>
</feature>
<dbReference type="OrthoDB" id="3225452at2759"/>
<dbReference type="PANTHER" id="PTHR45636">
    <property type="entry name" value="PAIRED BOX PROTEIN PAX-6-RELATED-RELATED"/>
    <property type="match status" value="1"/>
</dbReference>
<organism evidence="12">
    <name type="scientific">Cyprideis torosa</name>
    <dbReference type="NCBI Taxonomy" id="163714"/>
    <lineage>
        <taxon>Eukaryota</taxon>
        <taxon>Metazoa</taxon>
        <taxon>Ecdysozoa</taxon>
        <taxon>Arthropoda</taxon>
        <taxon>Crustacea</taxon>
        <taxon>Oligostraca</taxon>
        <taxon>Ostracoda</taxon>
        <taxon>Podocopa</taxon>
        <taxon>Podocopida</taxon>
        <taxon>Cytherocopina</taxon>
        <taxon>Cytheroidea</taxon>
        <taxon>Cytherideidae</taxon>
        <taxon>Cyprideis</taxon>
    </lineage>
</organism>
<feature type="DNA-binding region" description="Homeobox" evidence="9">
    <location>
        <begin position="171"/>
        <end position="230"/>
    </location>
</feature>
<comment type="similarity">
    <text evidence="2">Belongs to the paired homeobox family.</text>
</comment>
<dbReference type="AlphaFoldDB" id="A0A7R8WFF2"/>
<evidence type="ECO:0000256" key="10">
    <source>
        <dbReference type="RuleBase" id="RU000682"/>
    </source>
</evidence>
<dbReference type="CDD" id="cd00086">
    <property type="entry name" value="homeodomain"/>
    <property type="match status" value="1"/>
</dbReference>
<gene>
    <name evidence="12" type="ORF">CTOB1V02_LOCUS5678</name>
</gene>
<dbReference type="Gene3D" id="1.10.10.10">
    <property type="entry name" value="Winged helix-like DNA-binding domain superfamily/Winged helix DNA-binding domain"/>
    <property type="match status" value="1"/>
</dbReference>
<evidence type="ECO:0000256" key="7">
    <source>
        <dbReference type="ARBA" id="ARBA00023163"/>
    </source>
</evidence>
<keyword evidence="6 9" id="KW-0371">Homeobox</keyword>
<reference evidence="12" key="1">
    <citation type="submission" date="2020-11" db="EMBL/GenBank/DDBJ databases">
        <authorList>
            <person name="Tran Van P."/>
        </authorList>
    </citation>
    <scope>NUCLEOTIDE SEQUENCE</scope>
</reference>
<evidence type="ECO:0000256" key="2">
    <source>
        <dbReference type="ARBA" id="ARBA00005733"/>
    </source>
</evidence>
<dbReference type="PROSITE" id="PS00027">
    <property type="entry name" value="HOMEOBOX_1"/>
    <property type="match status" value="1"/>
</dbReference>
<protein>
    <submittedName>
        <fullName evidence="12">Uncharacterized protein</fullName>
    </submittedName>
</protein>
<evidence type="ECO:0000256" key="5">
    <source>
        <dbReference type="ARBA" id="ARBA00023125"/>
    </source>
</evidence>
<keyword evidence="7" id="KW-0804">Transcription</keyword>
<name>A0A7R8WFF2_9CRUS</name>
<dbReference type="InterPro" id="IPR009057">
    <property type="entry name" value="Homeodomain-like_sf"/>
</dbReference>
<comment type="subcellular location">
    <subcellularLocation>
        <location evidence="1 9 10">Nucleus</location>
    </subcellularLocation>
</comment>
<dbReference type="InterPro" id="IPR017970">
    <property type="entry name" value="Homeobox_CS"/>
</dbReference>
<proteinExistence type="inferred from homology"/>
<evidence type="ECO:0000256" key="1">
    <source>
        <dbReference type="ARBA" id="ARBA00004123"/>
    </source>
</evidence>
<evidence type="ECO:0000256" key="3">
    <source>
        <dbReference type="ARBA" id="ARBA00022473"/>
    </source>
</evidence>
<keyword evidence="4" id="KW-0805">Transcription regulation</keyword>
<evidence type="ECO:0000256" key="4">
    <source>
        <dbReference type="ARBA" id="ARBA00023015"/>
    </source>
</evidence>
<accession>A0A7R8WFF2</accession>
<keyword evidence="5 9" id="KW-0238">DNA-binding</keyword>
<feature type="region of interest" description="Disordered" evidence="11">
    <location>
        <begin position="122"/>
        <end position="209"/>
    </location>
</feature>
<dbReference type="PROSITE" id="PS50071">
    <property type="entry name" value="HOMEOBOX_2"/>
    <property type="match status" value="1"/>
</dbReference>
<keyword evidence="3" id="KW-0217">Developmental protein</keyword>
<feature type="compositionally biased region" description="Low complexity" evidence="11">
    <location>
        <begin position="128"/>
        <end position="138"/>
    </location>
</feature>
<evidence type="ECO:0000256" key="8">
    <source>
        <dbReference type="ARBA" id="ARBA00023242"/>
    </source>
</evidence>
<dbReference type="SUPFAM" id="SSF46689">
    <property type="entry name" value="Homeodomain-like"/>
    <property type="match status" value="1"/>
</dbReference>
<dbReference type="Pfam" id="PF00046">
    <property type="entry name" value="Homeodomain"/>
    <property type="match status" value="1"/>
</dbReference>
<dbReference type="PANTHER" id="PTHR45636:SF50">
    <property type="entry name" value="EYEGONE, ISOFORM A-RELATED"/>
    <property type="match status" value="1"/>
</dbReference>
<feature type="compositionally biased region" description="Polar residues" evidence="11">
    <location>
        <begin position="232"/>
        <end position="241"/>
    </location>
</feature>
<dbReference type="InterPro" id="IPR036388">
    <property type="entry name" value="WH-like_DNA-bd_sf"/>
</dbReference>
<dbReference type="GO" id="GO:0000981">
    <property type="term" value="F:DNA-binding transcription factor activity, RNA polymerase II-specific"/>
    <property type="evidence" value="ECO:0007669"/>
    <property type="project" value="InterPro"/>
</dbReference>
<evidence type="ECO:0000313" key="12">
    <source>
        <dbReference type="EMBL" id="CAD7227781.1"/>
    </source>
</evidence>
<dbReference type="EMBL" id="OB661254">
    <property type="protein sequence ID" value="CAD7227781.1"/>
    <property type="molecule type" value="Genomic_DNA"/>
</dbReference>
<dbReference type="GO" id="GO:0005634">
    <property type="term" value="C:nucleus"/>
    <property type="evidence" value="ECO:0007669"/>
    <property type="project" value="UniProtKB-SubCell"/>
</dbReference>
<keyword evidence="8 9" id="KW-0539">Nucleus</keyword>
<dbReference type="GO" id="GO:0000978">
    <property type="term" value="F:RNA polymerase II cis-regulatory region sequence-specific DNA binding"/>
    <property type="evidence" value="ECO:0007669"/>
    <property type="project" value="TreeGrafter"/>
</dbReference>
<sequence length="316" mass="34464">MKYVGELIQFEINEATFHARSNQIPEEPGVCTNNTAPSVSSINRILRNRAAERAAAEFARAAGYAGLYGAGPPATPPVSTHGGYPFPWAAPGSPFVWPPGLPPPPFPPSLMAGNPLFRAPCLPPSPDLPISIPTSSPDGNNTEGSVKEKSDSDSCREDSGTEESSDNAPKFRRNRTTFSPEQLEELEKEFERTQYPSVQTREKLADRTKLSEARVQVWFSNRRAKWRRHQRVQPTNSRNSSQPPTPDTTPGQTEEAEEAASGVPSPPPVDLGVPGGFILSRLSHLLPLHQSNPFMPLNLCLNPLSVPSKDQTESPE</sequence>
<dbReference type="InterPro" id="IPR043565">
    <property type="entry name" value="PAX_fam"/>
</dbReference>
<feature type="compositionally biased region" description="Basic and acidic residues" evidence="11">
    <location>
        <begin position="145"/>
        <end position="159"/>
    </location>
</feature>
<feature type="region of interest" description="Disordered" evidence="11">
    <location>
        <begin position="223"/>
        <end position="269"/>
    </location>
</feature>
<dbReference type="InterPro" id="IPR001356">
    <property type="entry name" value="HD"/>
</dbReference>
<dbReference type="Gene3D" id="1.10.10.60">
    <property type="entry name" value="Homeodomain-like"/>
    <property type="match status" value="1"/>
</dbReference>
<evidence type="ECO:0000256" key="9">
    <source>
        <dbReference type="PROSITE-ProRule" id="PRU00108"/>
    </source>
</evidence>
<evidence type="ECO:0000256" key="6">
    <source>
        <dbReference type="ARBA" id="ARBA00023155"/>
    </source>
</evidence>
<dbReference type="SMART" id="SM00389">
    <property type="entry name" value="HOX"/>
    <property type="match status" value="1"/>
</dbReference>
<dbReference type="FunFam" id="1.10.10.60:FF:000307">
    <property type="entry name" value="Eyegone, isoform A"/>
    <property type="match status" value="1"/>
</dbReference>